<name>A0A6J7UQQ7_9ZZZZ</name>
<reference evidence="1" key="1">
    <citation type="submission" date="2020-05" db="EMBL/GenBank/DDBJ databases">
        <authorList>
            <person name="Chiriac C."/>
            <person name="Salcher M."/>
            <person name="Ghai R."/>
            <person name="Kavagutti S V."/>
        </authorList>
    </citation>
    <scope>NUCLEOTIDE SEQUENCE</scope>
</reference>
<gene>
    <name evidence="1" type="ORF">UFOPK4354_01640</name>
</gene>
<proteinExistence type="predicted"/>
<organism evidence="1">
    <name type="scientific">freshwater metagenome</name>
    <dbReference type="NCBI Taxonomy" id="449393"/>
    <lineage>
        <taxon>unclassified sequences</taxon>
        <taxon>metagenomes</taxon>
        <taxon>ecological metagenomes</taxon>
    </lineage>
</organism>
<accession>A0A6J7UQQ7</accession>
<dbReference type="Gene3D" id="1.25.40.880">
    <property type="entry name" value="Alkyl sulfatase, dimerisation domain"/>
    <property type="match status" value="1"/>
</dbReference>
<protein>
    <submittedName>
        <fullName evidence="1">Unannotated protein</fullName>
    </submittedName>
</protein>
<sequence length="86" mass="9355">MTPLAVAPDLVAAAGADAFVDMAAAHLQAGRAVEALQLTDILLATEPRHAEALRVAVAAHEHLYENTTNFWERAWLRRSIAKLEKP</sequence>
<dbReference type="InterPro" id="IPR038536">
    <property type="entry name" value="Alkyl/aryl-sulf_dimr_sf"/>
</dbReference>
<dbReference type="AlphaFoldDB" id="A0A6J7UQQ7"/>
<dbReference type="EMBL" id="CAFBQW010000226">
    <property type="protein sequence ID" value="CAB5068774.1"/>
    <property type="molecule type" value="Genomic_DNA"/>
</dbReference>
<evidence type="ECO:0000313" key="1">
    <source>
        <dbReference type="EMBL" id="CAB5068774.1"/>
    </source>
</evidence>